<organism evidence="2 3">
    <name type="scientific">Cylicocyclus nassatus</name>
    <name type="common">Nematode worm</name>
    <dbReference type="NCBI Taxonomy" id="53992"/>
    <lineage>
        <taxon>Eukaryota</taxon>
        <taxon>Metazoa</taxon>
        <taxon>Ecdysozoa</taxon>
        <taxon>Nematoda</taxon>
        <taxon>Chromadorea</taxon>
        <taxon>Rhabditida</taxon>
        <taxon>Rhabditina</taxon>
        <taxon>Rhabditomorpha</taxon>
        <taxon>Strongyloidea</taxon>
        <taxon>Strongylidae</taxon>
        <taxon>Cylicocyclus</taxon>
    </lineage>
</organism>
<proteinExistence type="predicted"/>
<dbReference type="EMBL" id="CATQJL010000112">
    <property type="protein sequence ID" value="CAJ0596266.1"/>
    <property type="molecule type" value="Genomic_DNA"/>
</dbReference>
<keyword evidence="3" id="KW-1185">Reference proteome</keyword>
<gene>
    <name evidence="2" type="ORF">CYNAS_LOCUS8249</name>
</gene>
<sequence length="256" mass="28529">MLLVEACLLKQDQRLHSSFAFLFIAGRRKALELGDGDKRNTRKSHDASVTVDYRDTVFIYASHKVLARSLVGRLFRTLEDRNLRPSGMNMVKTTKELVQKSPLLKKVAREDGEVCMFSTWHGEYVFKNALGATSYFCRKYAFIQGVDIVMTETTKATRKEAELWIDTEPPPPLVAPVAVVEDGSAPVAENVEIVEPEEEPNTIVEVVDTEQTASPQEITYPTDAEPVRDTSTADTLPVGDGVEDPIHTDKLPPIQP</sequence>
<dbReference type="Proteomes" id="UP001176961">
    <property type="component" value="Unassembled WGS sequence"/>
</dbReference>
<reference evidence="2" key="1">
    <citation type="submission" date="2023-07" db="EMBL/GenBank/DDBJ databases">
        <authorList>
            <consortium name="CYATHOMIX"/>
        </authorList>
    </citation>
    <scope>NUCLEOTIDE SEQUENCE</scope>
    <source>
        <strain evidence="2">N/A</strain>
    </source>
</reference>
<dbReference type="AlphaFoldDB" id="A0AA36GQ45"/>
<evidence type="ECO:0000313" key="3">
    <source>
        <dbReference type="Proteomes" id="UP001176961"/>
    </source>
</evidence>
<feature type="compositionally biased region" description="Polar residues" evidence="1">
    <location>
        <begin position="210"/>
        <end position="219"/>
    </location>
</feature>
<protein>
    <submittedName>
        <fullName evidence="2">Uncharacterized protein</fullName>
    </submittedName>
</protein>
<comment type="caution">
    <text evidence="2">The sequence shown here is derived from an EMBL/GenBank/DDBJ whole genome shotgun (WGS) entry which is preliminary data.</text>
</comment>
<name>A0AA36GQ45_CYLNA</name>
<evidence type="ECO:0000256" key="1">
    <source>
        <dbReference type="SAM" id="MobiDB-lite"/>
    </source>
</evidence>
<evidence type="ECO:0000313" key="2">
    <source>
        <dbReference type="EMBL" id="CAJ0596266.1"/>
    </source>
</evidence>
<feature type="region of interest" description="Disordered" evidence="1">
    <location>
        <begin position="210"/>
        <end position="256"/>
    </location>
</feature>
<accession>A0AA36GQ45</accession>